<sequence>MVCIDKNGDDENGIDDDDDDDDDYDDGDNDDEISDTPRAILPFQTLGMLYETIGDMKKSMQFYLIAAYLDPSDAEEWVRLAELSLEQNDVNQAIKCYTHAIQADRTNVQYLWERCKLYEEIGDKNKVMEGYEAILKVLPPEEGEQYFELARLLTKWYHELDDKVSATKTMKNAFLLHADQVSAEDVNFLLELQISQKQYLQALEILVMHCGLWFMFNDGSKWTNEDPVDLKKLEDKEVTITKCAFPDMIPIDLRVKLAVCLIYQNLHDIVKAVIEPLFEENIEEMGDLYLDVAEAYMENKYYHDAKPILQQLVCSAHYNLVMWLKFAECLNSLGEFDHAVQAFSRVVELAPAHVGARMSLSTLQQKLGKHEEAIQALSREDVDRTTSLSKQYLLLHGVFVILVAGRSELPVDDLWDIFVKLCDLLLEENRMDDLMEVTTLGMNCPYFFNDIRKMKEENNNQVWNLFNQVLLMSSEKKHNRFCLRYLLSVSIDQDLDLH</sequence>
<dbReference type="SUPFAM" id="SSF48452">
    <property type="entry name" value="TPR-like"/>
    <property type="match status" value="2"/>
</dbReference>
<dbReference type="Proteomes" id="UP001217089">
    <property type="component" value="Unassembled WGS sequence"/>
</dbReference>
<gene>
    <name evidence="3" type="ORF">KUTeg_017051</name>
</gene>
<dbReference type="SMART" id="SM00028">
    <property type="entry name" value="TPR"/>
    <property type="match status" value="3"/>
</dbReference>
<dbReference type="EMBL" id="JARBDR010000813">
    <property type="protein sequence ID" value="KAJ8306506.1"/>
    <property type="molecule type" value="Genomic_DNA"/>
</dbReference>
<dbReference type="PROSITE" id="PS50005">
    <property type="entry name" value="TPR"/>
    <property type="match status" value="3"/>
</dbReference>
<reference evidence="3 4" key="1">
    <citation type="submission" date="2022-12" db="EMBL/GenBank/DDBJ databases">
        <title>Chromosome-level genome of Tegillarca granosa.</title>
        <authorList>
            <person name="Kim J."/>
        </authorList>
    </citation>
    <scope>NUCLEOTIDE SEQUENCE [LARGE SCALE GENOMIC DNA]</scope>
    <source>
        <strain evidence="3">Teg-2019</strain>
        <tissue evidence="3">Adductor muscle</tissue>
    </source>
</reference>
<name>A0ABQ9ERG7_TEGGR</name>
<dbReference type="Pfam" id="PF12895">
    <property type="entry name" value="ANAPC3"/>
    <property type="match status" value="1"/>
</dbReference>
<proteinExistence type="predicted"/>
<evidence type="ECO:0000256" key="1">
    <source>
        <dbReference type="PROSITE-ProRule" id="PRU00339"/>
    </source>
</evidence>
<keyword evidence="4" id="KW-1185">Reference proteome</keyword>
<dbReference type="InterPro" id="IPR011990">
    <property type="entry name" value="TPR-like_helical_dom_sf"/>
</dbReference>
<keyword evidence="1" id="KW-0802">TPR repeat</keyword>
<evidence type="ECO:0008006" key="5">
    <source>
        <dbReference type="Google" id="ProtNLM"/>
    </source>
</evidence>
<feature type="repeat" description="TPR" evidence="1">
    <location>
        <begin position="74"/>
        <end position="107"/>
    </location>
</feature>
<dbReference type="Pfam" id="PF13181">
    <property type="entry name" value="TPR_8"/>
    <property type="match status" value="2"/>
</dbReference>
<evidence type="ECO:0000256" key="2">
    <source>
        <dbReference type="SAM" id="MobiDB-lite"/>
    </source>
</evidence>
<dbReference type="PANTHER" id="PTHR23082:SF0">
    <property type="entry name" value="GENERAL TRANSCRIPTION FACTOR 3C POLYPEPTIDE 3"/>
    <property type="match status" value="1"/>
</dbReference>
<dbReference type="InterPro" id="IPR039340">
    <property type="entry name" value="Tfc4/TFIIIC-102/Sfc4"/>
</dbReference>
<dbReference type="Gene3D" id="1.25.40.10">
    <property type="entry name" value="Tetratricopeptide repeat domain"/>
    <property type="match status" value="2"/>
</dbReference>
<dbReference type="InterPro" id="IPR019734">
    <property type="entry name" value="TPR_rpt"/>
</dbReference>
<feature type="repeat" description="TPR" evidence="1">
    <location>
        <begin position="40"/>
        <end position="73"/>
    </location>
</feature>
<evidence type="ECO:0000313" key="3">
    <source>
        <dbReference type="EMBL" id="KAJ8306506.1"/>
    </source>
</evidence>
<feature type="compositionally biased region" description="Acidic residues" evidence="2">
    <location>
        <begin position="8"/>
        <end position="34"/>
    </location>
</feature>
<feature type="repeat" description="TPR" evidence="1">
    <location>
        <begin position="320"/>
        <end position="353"/>
    </location>
</feature>
<protein>
    <recommendedName>
        <fullName evidence="5">General transcription factor 3C polypeptide 3</fullName>
    </recommendedName>
</protein>
<dbReference type="PANTHER" id="PTHR23082">
    <property type="entry name" value="TRANSCRIPTION INITIATION FACTOR IIIC TFIIIC , POLYPEPTIDE 3-RELATED"/>
    <property type="match status" value="1"/>
</dbReference>
<accession>A0ABQ9ERG7</accession>
<evidence type="ECO:0000313" key="4">
    <source>
        <dbReference type="Proteomes" id="UP001217089"/>
    </source>
</evidence>
<comment type="caution">
    <text evidence="3">The sequence shown here is derived from an EMBL/GenBank/DDBJ whole genome shotgun (WGS) entry which is preliminary data.</text>
</comment>
<organism evidence="3 4">
    <name type="scientific">Tegillarca granosa</name>
    <name type="common">Malaysian cockle</name>
    <name type="synonym">Anadara granosa</name>
    <dbReference type="NCBI Taxonomy" id="220873"/>
    <lineage>
        <taxon>Eukaryota</taxon>
        <taxon>Metazoa</taxon>
        <taxon>Spiralia</taxon>
        <taxon>Lophotrochozoa</taxon>
        <taxon>Mollusca</taxon>
        <taxon>Bivalvia</taxon>
        <taxon>Autobranchia</taxon>
        <taxon>Pteriomorphia</taxon>
        <taxon>Arcoida</taxon>
        <taxon>Arcoidea</taxon>
        <taxon>Arcidae</taxon>
        <taxon>Tegillarca</taxon>
    </lineage>
</organism>
<feature type="region of interest" description="Disordered" evidence="2">
    <location>
        <begin position="1"/>
        <end position="35"/>
    </location>
</feature>